<dbReference type="InterPro" id="IPR048365">
    <property type="entry name" value="TNP-like_RNaseH_N"/>
</dbReference>
<dbReference type="AlphaFoldDB" id="A0A7D9IR05"/>
<reference evidence="3" key="1">
    <citation type="submission" date="2020-04" db="EMBL/GenBank/DDBJ databases">
        <authorList>
            <person name="Alioto T."/>
            <person name="Alioto T."/>
            <person name="Gomez Garrido J."/>
        </authorList>
    </citation>
    <scope>NUCLEOTIDE SEQUENCE</scope>
    <source>
        <strain evidence="3">A484AB</strain>
    </source>
</reference>
<evidence type="ECO:0000313" key="3">
    <source>
        <dbReference type="EMBL" id="CAB4016731.1"/>
    </source>
</evidence>
<gene>
    <name evidence="3" type="ORF">PACLA_8A073750</name>
</gene>
<keyword evidence="4" id="KW-1185">Reference proteome</keyword>
<evidence type="ECO:0000259" key="2">
    <source>
        <dbReference type="Pfam" id="PF21787"/>
    </source>
</evidence>
<evidence type="ECO:0000259" key="1">
    <source>
        <dbReference type="Pfam" id="PF12017"/>
    </source>
</evidence>
<dbReference type="Pfam" id="PF12017">
    <property type="entry name" value="Tnp_P_element"/>
    <property type="match status" value="1"/>
</dbReference>
<comment type="caution">
    <text evidence="3">The sequence shown here is derived from an EMBL/GenBank/DDBJ whole genome shotgun (WGS) entry which is preliminary data.</text>
</comment>
<sequence>MKSFAISLYHVSGKAYRLVSKFFNLPSKSSLLRWVSGLPISPGISQKALDAIESKVKCMSDAGKLCTISMDEISLKTSLMYDSRRNEVVGVEDFGKGHRTNRLATAAVVFMARGITSNWKQPLGYYLVHESCPSSILKTKLFEIIGQITSIGLKVRAIISDLGSNFQKLLREMNITPTAPWFMYNGRKIFYLFDPPHLIKAVRNNLINYDFHYGHQIAQWNDILTILGALPSTGASTAELVANFDKIFDCLNSSTLNSSKQHRRPISDKSVHHEFLSDMLSLIKSIKVVDSATQQDHTNNLKCPNVLSSGNCTEDLDVILLAGSNFQKASKPPERDVTKGPAAAPMEVDVTDYKSCLEGNIIGMNAVTYVTGYLLKKYFLKHFCDICQNALTKQDLNSSTQLLCLFKTYEETKEKPFGGLISPSDTFLDHLLGLEAKFVIEFENNVSKKVSYF</sequence>
<dbReference type="Pfam" id="PF21787">
    <property type="entry name" value="TNP-like_RNaseH_N"/>
    <property type="match status" value="1"/>
</dbReference>
<proteinExistence type="predicted"/>
<organism evidence="3 4">
    <name type="scientific">Paramuricea clavata</name>
    <name type="common">Red gorgonian</name>
    <name type="synonym">Violescent sea-whip</name>
    <dbReference type="NCBI Taxonomy" id="317549"/>
    <lineage>
        <taxon>Eukaryota</taxon>
        <taxon>Metazoa</taxon>
        <taxon>Cnidaria</taxon>
        <taxon>Anthozoa</taxon>
        <taxon>Octocorallia</taxon>
        <taxon>Malacalcyonacea</taxon>
        <taxon>Plexauridae</taxon>
        <taxon>Paramuricea</taxon>
    </lineage>
</organism>
<accession>A0A7D9IR05</accession>
<dbReference type="EMBL" id="CACRXK020009237">
    <property type="protein sequence ID" value="CAB4016731.1"/>
    <property type="molecule type" value="Genomic_DNA"/>
</dbReference>
<dbReference type="OrthoDB" id="8190203at2759"/>
<feature type="domain" description="Transposable element P transposase-like RNase H" evidence="2">
    <location>
        <begin position="41"/>
        <end position="173"/>
    </location>
</feature>
<evidence type="ECO:0000313" key="4">
    <source>
        <dbReference type="Proteomes" id="UP001152795"/>
    </source>
</evidence>
<protein>
    <submittedName>
        <fullName evidence="3">THAP domain-containing 9, partial</fullName>
    </submittedName>
</protein>
<name>A0A7D9IR05_PARCT</name>
<dbReference type="InterPro" id="IPR021896">
    <property type="entry name" value="THAP9-like_HTH"/>
</dbReference>
<dbReference type="Proteomes" id="UP001152795">
    <property type="component" value="Unassembled WGS sequence"/>
</dbReference>
<feature type="domain" description="THAP9-like helix-turn-helix" evidence="1">
    <location>
        <begin position="1"/>
        <end position="34"/>
    </location>
</feature>